<evidence type="ECO:0000256" key="7">
    <source>
        <dbReference type="ARBA" id="ARBA00023136"/>
    </source>
</evidence>
<feature type="transmembrane region" description="Helical" evidence="8">
    <location>
        <begin position="237"/>
        <end position="262"/>
    </location>
</feature>
<feature type="transmembrane region" description="Helical" evidence="8">
    <location>
        <begin position="178"/>
        <end position="199"/>
    </location>
</feature>
<sequence>MIMTRTVHPALIAFTVCVFLFLLAPLVIIIGAAFSDTTYLTFPPQGLTLHWFSNIFQIEAFRTTAITSLELAFLGTALSLLIGIPAAYAISRYRVELPRWLSTLFVLPILVPEIVFGFSLMKSITIGLGLPIFPSLLIGHALLVLPYSVRVVSASLASFDFSVEEAAISLGCPPLKTFLTVVLPNIRAGVIAAFILAFITSINDVSVSVFLTGPGISTLPIQILAHMEQFFDPTIASVSVLLMFVTVAVMAIVEATLGLTFLTK</sequence>
<evidence type="ECO:0000256" key="8">
    <source>
        <dbReference type="RuleBase" id="RU363032"/>
    </source>
</evidence>
<keyword evidence="5 8" id="KW-0812">Transmembrane</keyword>
<dbReference type="PATRIC" id="fig|363754.4.peg.6322"/>
<feature type="transmembrane region" description="Helical" evidence="8">
    <location>
        <begin position="124"/>
        <end position="145"/>
    </location>
</feature>
<comment type="subcellular location">
    <subcellularLocation>
        <location evidence="1">Cell inner membrane</location>
        <topology evidence="1">Multi-pass membrane protein</topology>
    </subcellularLocation>
    <subcellularLocation>
        <location evidence="8">Cell membrane</location>
        <topology evidence="8">Multi-pass membrane protein</topology>
    </subcellularLocation>
</comment>
<keyword evidence="11" id="KW-1185">Reference proteome</keyword>
<keyword evidence="4" id="KW-0997">Cell inner membrane</keyword>
<evidence type="ECO:0000259" key="9">
    <source>
        <dbReference type="PROSITE" id="PS50928"/>
    </source>
</evidence>
<keyword evidence="3" id="KW-1003">Cell membrane</keyword>
<evidence type="ECO:0000256" key="1">
    <source>
        <dbReference type="ARBA" id="ARBA00004429"/>
    </source>
</evidence>
<dbReference type="PANTHER" id="PTHR43357">
    <property type="entry name" value="INNER MEMBRANE ABC TRANSPORTER PERMEASE PROTEIN YDCV"/>
    <property type="match status" value="1"/>
</dbReference>
<reference evidence="10 11" key="1">
    <citation type="journal article" date="2012" name="BMC Genomics">
        <title>Genomic basis of broad host range and environmental adaptability of Rhizobium tropici CIAT 899 and Rhizobium sp. PRF 81 which are used in inoculants for common bean (Phaseolus vulgaris L.).</title>
        <authorList>
            <person name="Ormeno-Orrillo E."/>
            <person name="Menna P."/>
            <person name="Almeida L.G."/>
            <person name="Ollero F.J."/>
            <person name="Nicolas M.F."/>
            <person name="Pains Rodrigues E."/>
            <person name="Shigueyoshi Nakatani A."/>
            <person name="Silva Batista J.S."/>
            <person name="Oliveira Chueire L.M."/>
            <person name="Souza R.C."/>
            <person name="Ribeiro Vasconcelos A.T."/>
            <person name="Megias M."/>
            <person name="Hungria M."/>
            <person name="Martinez-Romero E."/>
        </authorList>
    </citation>
    <scope>NUCLEOTIDE SEQUENCE [LARGE SCALE GENOMIC DNA]</scope>
    <source>
        <strain evidence="10 11">PRF 81</strain>
    </source>
</reference>
<dbReference type="PANTHER" id="PTHR43357:SF4">
    <property type="entry name" value="INNER MEMBRANE ABC TRANSPORTER PERMEASE PROTEIN YDCV"/>
    <property type="match status" value="1"/>
</dbReference>
<keyword evidence="2 8" id="KW-0813">Transport</keyword>
<dbReference type="Proteomes" id="UP000012429">
    <property type="component" value="Unassembled WGS sequence"/>
</dbReference>
<proteinExistence type="inferred from homology"/>
<gene>
    <name evidence="10" type="ORF">RHSP_71816</name>
</gene>
<dbReference type="InterPro" id="IPR035906">
    <property type="entry name" value="MetI-like_sf"/>
</dbReference>
<feature type="transmembrane region" description="Helical" evidence="8">
    <location>
        <begin position="12"/>
        <end position="34"/>
    </location>
</feature>
<dbReference type="CDD" id="cd06261">
    <property type="entry name" value="TM_PBP2"/>
    <property type="match status" value="1"/>
</dbReference>
<feature type="transmembrane region" description="Helical" evidence="8">
    <location>
        <begin position="97"/>
        <end position="118"/>
    </location>
</feature>
<dbReference type="STRING" id="363754.RHSP_71816"/>
<accession>N6TVJ0</accession>
<organism evidence="10 11">
    <name type="scientific">Rhizobium freirei PRF 81</name>
    <dbReference type="NCBI Taxonomy" id="363754"/>
    <lineage>
        <taxon>Bacteria</taxon>
        <taxon>Pseudomonadati</taxon>
        <taxon>Pseudomonadota</taxon>
        <taxon>Alphaproteobacteria</taxon>
        <taxon>Hyphomicrobiales</taxon>
        <taxon>Rhizobiaceae</taxon>
        <taxon>Rhizobium/Agrobacterium group</taxon>
        <taxon>Rhizobium</taxon>
    </lineage>
</organism>
<evidence type="ECO:0000256" key="6">
    <source>
        <dbReference type="ARBA" id="ARBA00022989"/>
    </source>
</evidence>
<feature type="domain" description="ABC transmembrane type-1" evidence="9">
    <location>
        <begin position="65"/>
        <end position="253"/>
    </location>
</feature>
<feature type="transmembrane region" description="Helical" evidence="8">
    <location>
        <begin position="71"/>
        <end position="90"/>
    </location>
</feature>
<keyword evidence="6 8" id="KW-1133">Transmembrane helix</keyword>
<evidence type="ECO:0000313" key="10">
    <source>
        <dbReference type="EMBL" id="ENN84464.1"/>
    </source>
</evidence>
<comment type="similarity">
    <text evidence="8">Belongs to the binding-protein-dependent transport system permease family.</text>
</comment>
<name>N6TVJ0_9HYPH</name>
<dbReference type="AlphaFoldDB" id="N6TVJ0"/>
<evidence type="ECO:0000256" key="2">
    <source>
        <dbReference type="ARBA" id="ARBA00022448"/>
    </source>
</evidence>
<evidence type="ECO:0000256" key="3">
    <source>
        <dbReference type="ARBA" id="ARBA00022475"/>
    </source>
</evidence>
<dbReference type="InterPro" id="IPR000515">
    <property type="entry name" value="MetI-like"/>
</dbReference>
<dbReference type="GO" id="GO:0005886">
    <property type="term" value="C:plasma membrane"/>
    <property type="evidence" value="ECO:0007669"/>
    <property type="project" value="UniProtKB-SubCell"/>
</dbReference>
<evidence type="ECO:0000256" key="4">
    <source>
        <dbReference type="ARBA" id="ARBA00022519"/>
    </source>
</evidence>
<protein>
    <submittedName>
        <fullName evidence="10">Putative component of ABC transporter</fullName>
    </submittedName>
</protein>
<keyword evidence="7 8" id="KW-0472">Membrane</keyword>
<evidence type="ECO:0000313" key="11">
    <source>
        <dbReference type="Proteomes" id="UP000012429"/>
    </source>
</evidence>
<feature type="transmembrane region" description="Helical" evidence="8">
    <location>
        <begin position="205"/>
        <end position="225"/>
    </location>
</feature>
<dbReference type="PROSITE" id="PS50928">
    <property type="entry name" value="ABC_TM1"/>
    <property type="match status" value="1"/>
</dbReference>
<evidence type="ECO:0000256" key="5">
    <source>
        <dbReference type="ARBA" id="ARBA00022692"/>
    </source>
</evidence>
<dbReference type="Gene3D" id="1.10.3720.10">
    <property type="entry name" value="MetI-like"/>
    <property type="match status" value="1"/>
</dbReference>
<dbReference type="SUPFAM" id="SSF161098">
    <property type="entry name" value="MetI-like"/>
    <property type="match status" value="1"/>
</dbReference>
<dbReference type="GO" id="GO:0055085">
    <property type="term" value="P:transmembrane transport"/>
    <property type="evidence" value="ECO:0007669"/>
    <property type="project" value="InterPro"/>
</dbReference>
<comment type="caution">
    <text evidence="10">The sequence shown here is derived from an EMBL/GenBank/DDBJ whole genome shotgun (WGS) entry which is preliminary data.</text>
</comment>
<dbReference type="Pfam" id="PF00528">
    <property type="entry name" value="BPD_transp_1"/>
    <property type="match status" value="1"/>
</dbReference>
<dbReference type="EMBL" id="AQHN01000089">
    <property type="protein sequence ID" value="ENN84464.1"/>
    <property type="molecule type" value="Genomic_DNA"/>
</dbReference>